<gene>
    <name evidence="3" type="primary">cusC</name>
    <name evidence="3" type="ORF">NCTC4191_01112</name>
</gene>
<feature type="chain" id="PRO_5016755582" evidence="2">
    <location>
        <begin position="26"/>
        <end position="470"/>
    </location>
</feature>
<keyword evidence="2" id="KW-0732">Signal</keyword>
<dbReference type="Proteomes" id="UP000254253">
    <property type="component" value="Unassembled WGS sequence"/>
</dbReference>
<sequence length="470" mass="52091">MKLSKLALTLSVVLALSACSTTKLSADGSLEQAQATYQQYEEITKQFQINEQWWQGYNDSQLNSLVEQAIANNLDLAKSAIAVNRALYNANLVGANLVPTFSGSGSSSAAKKLHSTTQSRLGVSQASTGPSTISNTAAFNLSYTLDLWQRLADAASAAEWEHKATVEDLKATRLSLLNSVVSTYYQIAYYKDAIAVIERTINNYQQISTILNNKYAAGAIDRLAVEQAQQATLNARNSLISVRTNLKTAEQTLRNLLNLKPNQALPTRYPSILGVKLQGIDLNVPVSAIANRPDVVARLNRLQSAFKSLTATEKSWFPTVTLSGSISASASKVANISDNPVGNGVISFDLPFLDWNRVKNNVKISESDYMTAKLNYEQTVTSALNEIDQHYYAYQQSLSSYATLQQAYEHDKRISNYYKNRYEQGVSEFREWISALNTELNSQLSILNQKYMILSNENTVYQSMAGKYRR</sequence>
<dbReference type="InterPro" id="IPR003423">
    <property type="entry name" value="OMP_efflux"/>
</dbReference>
<keyword evidence="4" id="KW-1185">Reference proteome</keyword>
<dbReference type="Gene3D" id="1.20.1600.10">
    <property type="entry name" value="Outer membrane efflux proteins (OEP)"/>
    <property type="match status" value="1"/>
</dbReference>
<feature type="signal peptide" evidence="2">
    <location>
        <begin position="1"/>
        <end position="25"/>
    </location>
</feature>
<proteinExistence type="inferred from homology"/>
<organism evidence="3 4">
    <name type="scientific">Actinobacillus lignieresii</name>
    <dbReference type="NCBI Taxonomy" id="720"/>
    <lineage>
        <taxon>Bacteria</taxon>
        <taxon>Pseudomonadati</taxon>
        <taxon>Pseudomonadota</taxon>
        <taxon>Gammaproteobacteria</taxon>
        <taxon>Pasteurellales</taxon>
        <taxon>Pasteurellaceae</taxon>
        <taxon>Actinobacillus</taxon>
    </lineage>
</organism>
<evidence type="ECO:0000256" key="2">
    <source>
        <dbReference type="SAM" id="SignalP"/>
    </source>
</evidence>
<dbReference type="SUPFAM" id="SSF56954">
    <property type="entry name" value="Outer membrane efflux proteins (OEP)"/>
    <property type="match status" value="1"/>
</dbReference>
<dbReference type="PANTHER" id="PTHR30203:SF32">
    <property type="entry name" value="CATION EFFLUX SYSTEM PROTEIN CUSC"/>
    <property type="match status" value="1"/>
</dbReference>
<dbReference type="RefSeq" id="WP_115590506.1">
    <property type="nucleotide sequence ID" value="NZ_LR134169.1"/>
</dbReference>
<name>A0A380TXR6_ACTLI</name>
<dbReference type="EMBL" id="UFRN01000002">
    <property type="protein sequence ID" value="SUT93236.1"/>
    <property type="molecule type" value="Genomic_DNA"/>
</dbReference>
<dbReference type="PROSITE" id="PS51257">
    <property type="entry name" value="PROKAR_LIPOPROTEIN"/>
    <property type="match status" value="1"/>
</dbReference>
<reference evidence="3 4" key="1">
    <citation type="submission" date="2018-06" db="EMBL/GenBank/DDBJ databases">
        <authorList>
            <consortium name="Pathogen Informatics"/>
            <person name="Doyle S."/>
        </authorList>
    </citation>
    <scope>NUCLEOTIDE SEQUENCE [LARGE SCALE GENOMIC DNA]</scope>
    <source>
        <strain evidence="3 4">NCTC4191</strain>
    </source>
</reference>
<dbReference type="Pfam" id="PF02321">
    <property type="entry name" value="OEP"/>
    <property type="match status" value="2"/>
</dbReference>
<dbReference type="InterPro" id="IPR010131">
    <property type="entry name" value="MdtP/NodT-like"/>
</dbReference>
<evidence type="ECO:0000256" key="1">
    <source>
        <dbReference type="ARBA" id="ARBA00007613"/>
    </source>
</evidence>
<accession>A0A380TXR6</accession>
<protein>
    <submittedName>
        <fullName evidence="3">Outer membrane protein</fullName>
    </submittedName>
</protein>
<dbReference type="GO" id="GO:0015562">
    <property type="term" value="F:efflux transmembrane transporter activity"/>
    <property type="evidence" value="ECO:0007669"/>
    <property type="project" value="InterPro"/>
</dbReference>
<dbReference type="NCBIfam" id="NF047721">
    <property type="entry name" value="ToxDrgExpTdeA"/>
    <property type="match status" value="1"/>
</dbReference>
<dbReference type="Gene3D" id="2.20.200.10">
    <property type="entry name" value="Outer membrane efflux proteins (OEP)"/>
    <property type="match status" value="1"/>
</dbReference>
<dbReference type="PANTHER" id="PTHR30203">
    <property type="entry name" value="OUTER MEMBRANE CATION EFFLUX PROTEIN"/>
    <property type="match status" value="1"/>
</dbReference>
<evidence type="ECO:0000313" key="3">
    <source>
        <dbReference type="EMBL" id="SUT93236.1"/>
    </source>
</evidence>
<comment type="similarity">
    <text evidence="1">Belongs to the outer membrane factor (OMF) (TC 1.B.17) family.</text>
</comment>
<evidence type="ECO:0000313" key="4">
    <source>
        <dbReference type="Proteomes" id="UP000254253"/>
    </source>
</evidence>
<dbReference type="AlphaFoldDB" id="A0A380TXR6"/>